<evidence type="ECO:0000313" key="1">
    <source>
        <dbReference type="EMBL" id="KAJ9114803.1"/>
    </source>
</evidence>
<sequence>MFTPLKKGSERRQNAEWETSPLTASKGPKRAGYSGVAHSPTRPKRKRKALPDILQPAPKRGPRRNPRSLEDSARLPVEEDPSKQRVEGWLDSWWRRQLVLVLVPCLFVWT</sequence>
<name>A0ACC2WSR3_9TREE</name>
<proteinExistence type="predicted"/>
<comment type="caution">
    <text evidence="1">The sequence shown here is derived from an EMBL/GenBank/DDBJ whole genome shotgun (WGS) entry which is preliminary data.</text>
</comment>
<gene>
    <name evidence="1" type="ORF">QFC24_007097</name>
</gene>
<organism evidence="1 2">
    <name type="scientific">Naganishia onofrii</name>
    <dbReference type="NCBI Taxonomy" id="1851511"/>
    <lineage>
        <taxon>Eukaryota</taxon>
        <taxon>Fungi</taxon>
        <taxon>Dikarya</taxon>
        <taxon>Basidiomycota</taxon>
        <taxon>Agaricomycotina</taxon>
        <taxon>Tremellomycetes</taxon>
        <taxon>Filobasidiales</taxon>
        <taxon>Filobasidiaceae</taxon>
        <taxon>Naganishia</taxon>
    </lineage>
</organism>
<dbReference type="Proteomes" id="UP001234202">
    <property type="component" value="Unassembled WGS sequence"/>
</dbReference>
<dbReference type="EMBL" id="JASBWV010000051">
    <property type="protein sequence ID" value="KAJ9114803.1"/>
    <property type="molecule type" value="Genomic_DNA"/>
</dbReference>
<protein>
    <submittedName>
        <fullName evidence="1">Uncharacterized protein</fullName>
    </submittedName>
</protein>
<evidence type="ECO:0000313" key="2">
    <source>
        <dbReference type="Proteomes" id="UP001234202"/>
    </source>
</evidence>
<keyword evidence="2" id="KW-1185">Reference proteome</keyword>
<accession>A0ACC2WSR3</accession>
<reference evidence="1" key="1">
    <citation type="submission" date="2023-04" db="EMBL/GenBank/DDBJ databases">
        <title>Draft Genome sequencing of Naganishia species isolated from polar environments using Oxford Nanopore Technology.</title>
        <authorList>
            <person name="Leo P."/>
            <person name="Venkateswaran K."/>
        </authorList>
    </citation>
    <scope>NUCLEOTIDE SEQUENCE</scope>
    <source>
        <strain evidence="1">DBVPG 5303</strain>
    </source>
</reference>